<dbReference type="Proteomes" id="UP001152798">
    <property type="component" value="Chromosome 3"/>
</dbReference>
<gene>
    <name evidence="1" type="ORF">NEZAVI_LOCUS5603</name>
</gene>
<protein>
    <submittedName>
        <fullName evidence="1">Uncharacterized protein</fullName>
    </submittedName>
</protein>
<keyword evidence="2" id="KW-1185">Reference proteome</keyword>
<organism evidence="1 2">
    <name type="scientific">Nezara viridula</name>
    <name type="common">Southern green stink bug</name>
    <name type="synonym">Cimex viridulus</name>
    <dbReference type="NCBI Taxonomy" id="85310"/>
    <lineage>
        <taxon>Eukaryota</taxon>
        <taxon>Metazoa</taxon>
        <taxon>Ecdysozoa</taxon>
        <taxon>Arthropoda</taxon>
        <taxon>Hexapoda</taxon>
        <taxon>Insecta</taxon>
        <taxon>Pterygota</taxon>
        <taxon>Neoptera</taxon>
        <taxon>Paraneoptera</taxon>
        <taxon>Hemiptera</taxon>
        <taxon>Heteroptera</taxon>
        <taxon>Panheteroptera</taxon>
        <taxon>Pentatomomorpha</taxon>
        <taxon>Pentatomoidea</taxon>
        <taxon>Pentatomidae</taxon>
        <taxon>Pentatominae</taxon>
        <taxon>Nezara</taxon>
    </lineage>
</organism>
<dbReference type="EMBL" id="OV725079">
    <property type="protein sequence ID" value="CAH1395303.1"/>
    <property type="molecule type" value="Genomic_DNA"/>
</dbReference>
<sequence>MIRATMLEFFLIEVYEYSSMINLTCIHHICNSPDKNSETSFFLI</sequence>
<accession>A0A9P0EF33</accession>
<evidence type="ECO:0000313" key="2">
    <source>
        <dbReference type="Proteomes" id="UP001152798"/>
    </source>
</evidence>
<name>A0A9P0EF33_NEZVI</name>
<reference evidence="1" key="1">
    <citation type="submission" date="2022-01" db="EMBL/GenBank/DDBJ databases">
        <authorList>
            <person name="King R."/>
        </authorList>
    </citation>
    <scope>NUCLEOTIDE SEQUENCE</scope>
</reference>
<proteinExistence type="predicted"/>
<evidence type="ECO:0000313" key="1">
    <source>
        <dbReference type="EMBL" id="CAH1395303.1"/>
    </source>
</evidence>
<dbReference type="AlphaFoldDB" id="A0A9P0EF33"/>